<keyword evidence="3" id="KW-1003">Cell membrane</keyword>
<keyword evidence="6 7" id="KW-0472">Membrane</keyword>
<dbReference type="InterPro" id="IPR010290">
    <property type="entry name" value="TM_effector"/>
</dbReference>
<feature type="transmembrane region" description="Helical" evidence="7">
    <location>
        <begin position="164"/>
        <end position="187"/>
    </location>
</feature>
<evidence type="ECO:0000256" key="5">
    <source>
        <dbReference type="ARBA" id="ARBA00022989"/>
    </source>
</evidence>
<evidence type="ECO:0000256" key="6">
    <source>
        <dbReference type="ARBA" id="ARBA00023136"/>
    </source>
</evidence>
<feature type="transmembrane region" description="Helical" evidence="7">
    <location>
        <begin position="31"/>
        <end position="51"/>
    </location>
</feature>
<sequence length="371" mass="39867">MGIVLALQFLPQLLFGPWGGVIVDRFNKRSLIAWTQGILGVFAIGISILIFTDTIQMWMVYIIALAHGAIRVFDDPARQTFVSEMVDEAHLKNAVSLNATENNLARVAGPSIAGVLIASIGIAFCFLINGISYIAVVAMLFMMRKEELRTELPVEKKSGQLTEGFRYVMATPVIRNTLLMMAFIGTFAYEFQVSLPILAKSTFNGDAASYAALMTAMGVGAAAGGLYAAGRHKIAPHHLVIFAMLFGISIVATAFMPTLQLAIFGMFFVGAFSVNLLSLGQTMVQLESVYEMRGRVMGLWSAAMVGSTSIGGPIIGFIGEHAGGRWGLALGGLVTILTAGYAAFTLLKDDILQIIPESVQLRTESTPDVKL</sequence>
<dbReference type="AlphaFoldDB" id="A0A1F6EDP7"/>
<dbReference type="EMBL" id="MFLP01000001">
    <property type="protein sequence ID" value="OGG71322.1"/>
    <property type="molecule type" value="Genomic_DNA"/>
</dbReference>
<comment type="caution">
    <text evidence="9">The sequence shown here is derived from an EMBL/GenBank/DDBJ whole genome shotgun (WGS) entry which is preliminary data.</text>
</comment>
<evidence type="ECO:0000256" key="7">
    <source>
        <dbReference type="SAM" id="Phobius"/>
    </source>
</evidence>
<dbReference type="Proteomes" id="UP000176689">
    <property type="component" value="Unassembled WGS sequence"/>
</dbReference>
<feature type="transmembrane region" description="Helical" evidence="7">
    <location>
        <begin position="112"/>
        <end position="143"/>
    </location>
</feature>
<dbReference type="Pfam" id="PF05977">
    <property type="entry name" value="MFS_3"/>
    <property type="match status" value="1"/>
</dbReference>
<name>A0A1F6EDP7_9BACT</name>
<dbReference type="SUPFAM" id="SSF103473">
    <property type="entry name" value="MFS general substrate transporter"/>
    <property type="match status" value="1"/>
</dbReference>
<dbReference type="InterPro" id="IPR036259">
    <property type="entry name" value="MFS_trans_sf"/>
</dbReference>
<protein>
    <recommendedName>
        <fullName evidence="8">Major facilitator superfamily (MFS) profile domain-containing protein</fullName>
    </recommendedName>
</protein>
<feature type="transmembrane region" description="Helical" evidence="7">
    <location>
        <begin position="262"/>
        <end position="284"/>
    </location>
</feature>
<feature type="transmembrane region" description="Helical" evidence="7">
    <location>
        <begin position="325"/>
        <end position="347"/>
    </location>
</feature>
<evidence type="ECO:0000256" key="1">
    <source>
        <dbReference type="ARBA" id="ARBA00004651"/>
    </source>
</evidence>
<gene>
    <name evidence="9" type="ORF">A3F27_00700</name>
</gene>
<evidence type="ECO:0000256" key="2">
    <source>
        <dbReference type="ARBA" id="ARBA00022448"/>
    </source>
</evidence>
<dbReference type="PANTHER" id="PTHR23513:SF11">
    <property type="entry name" value="STAPHYLOFERRIN A TRANSPORTER"/>
    <property type="match status" value="1"/>
</dbReference>
<feature type="transmembrane region" description="Helical" evidence="7">
    <location>
        <begin position="239"/>
        <end position="256"/>
    </location>
</feature>
<accession>A0A1F6EDP7</accession>
<dbReference type="PROSITE" id="PS50850">
    <property type="entry name" value="MFS"/>
    <property type="match status" value="1"/>
</dbReference>
<proteinExistence type="predicted"/>
<dbReference type="GO" id="GO:0022857">
    <property type="term" value="F:transmembrane transporter activity"/>
    <property type="evidence" value="ECO:0007669"/>
    <property type="project" value="InterPro"/>
</dbReference>
<dbReference type="GO" id="GO:0005886">
    <property type="term" value="C:plasma membrane"/>
    <property type="evidence" value="ECO:0007669"/>
    <property type="project" value="UniProtKB-SubCell"/>
</dbReference>
<keyword evidence="4 7" id="KW-0812">Transmembrane</keyword>
<comment type="subcellular location">
    <subcellularLocation>
        <location evidence="1">Cell membrane</location>
        <topology evidence="1">Multi-pass membrane protein</topology>
    </subcellularLocation>
</comment>
<dbReference type="Gene3D" id="1.20.1250.20">
    <property type="entry name" value="MFS general substrate transporter like domains"/>
    <property type="match status" value="1"/>
</dbReference>
<evidence type="ECO:0000313" key="9">
    <source>
        <dbReference type="EMBL" id="OGG71322.1"/>
    </source>
</evidence>
<evidence type="ECO:0000259" key="8">
    <source>
        <dbReference type="PROSITE" id="PS50850"/>
    </source>
</evidence>
<evidence type="ECO:0000256" key="4">
    <source>
        <dbReference type="ARBA" id="ARBA00022692"/>
    </source>
</evidence>
<feature type="transmembrane region" description="Helical" evidence="7">
    <location>
        <begin position="296"/>
        <end position="319"/>
    </location>
</feature>
<evidence type="ECO:0000256" key="3">
    <source>
        <dbReference type="ARBA" id="ARBA00022475"/>
    </source>
</evidence>
<dbReference type="PANTHER" id="PTHR23513">
    <property type="entry name" value="INTEGRAL MEMBRANE EFFLUX PROTEIN-RELATED"/>
    <property type="match status" value="1"/>
</dbReference>
<feature type="transmembrane region" description="Helical" evidence="7">
    <location>
        <begin position="207"/>
        <end position="227"/>
    </location>
</feature>
<reference evidence="9 10" key="1">
    <citation type="journal article" date="2016" name="Nat. Commun.">
        <title>Thousands of microbial genomes shed light on interconnected biogeochemical processes in an aquifer system.</title>
        <authorList>
            <person name="Anantharaman K."/>
            <person name="Brown C.T."/>
            <person name="Hug L.A."/>
            <person name="Sharon I."/>
            <person name="Castelle C.J."/>
            <person name="Probst A.J."/>
            <person name="Thomas B.C."/>
            <person name="Singh A."/>
            <person name="Wilkins M.J."/>
            <person name="Karaoz U."/>
            <person name="Brodie E.L."/>
            <person name="Williams K.H."/>
            <person name="Hubbard S.S."/>
            <person name="Banfield J.F."/>
        </authorList>
    </citation>
    <scope>NUCLEOTIDE SEQUENCE [LARGE SCALE GENOMIC DNA]</scope>
</reference>
<evidence type="ECO:0000313" key="10">
    <source>
        <dbReference type="Proteomes" id="UP000176689"/>
    </source>
</evidence>
<keyword evidence="2" id="KW-0813">Transport</keyword>
<keyword evidence="5 7" id="KW-1133">Transmembrane helix</keyword>
<feature type="domain" description="Major facilitator superfamily (MFS) profile" evidence="8">
    <location>
        <begin position="1"/>
        <end position="147"/>
    </location>
</feature>
<dbReference type="InterPro" id="IPR020846">
    <property type="entry name" value="MFS_dom"/>
</dbReference>
<organism evidence="9 10">
    <name type="scientific">Candidatus Kaiserbacteria bacterium RIFCSPHIGHO2_12_FULL_53_13</name>
    <dbReference type="NCBI Taxonomy" id="1798502"/>
    <lineage>
        <taxon>Bacteria</taxon>
        <taxon>Candidatus Kaiseribacteriota</taxon>
    </lineage>
</organism>
<dbReference type="CDD" id="cd06173">
    <property type="entry name" value="MFS_MefA_like"/>
    <property type="match status" value="1"/>
</dbReference>